<accession>A0A326U3A3</accession>
<gene>
    <name evidence="6" type="ORF">EI42_04359</name>
</gene>
<dbReference type="GO" id="GO:0003700">
    <property type="term" value="F:DNA-binding transcription factor activity"/>
    <property type="evidence" value="ECO:0007669"/>
    <property type="project" value="InterPro"/>
</dbReference>
<feature type="domain" description="HTH lysR-type" evidence="5">
    <location>
        <begin position="1"/>
        <end position="58"/>
    </location>
</feature>
<dbReference type="Pfam" id="PF00126">
    <property type="entry name" value="HTH_1"/>
    <property type="match status" value="1"/>
</dbReference>
<dbReference type="GO" id="GO:0000976">
    <property type="term" value="F:transcription cis-regulatory region binding"/>
    <property type="evidence" value="ECO:0007669"/>
    <property type="project" value="TreeGrafter"/>
</dbReference>
<dbReference type="Proteomes" id="UP000248806">
    <property type="component" value="Unassembled WGS sequence"/>
</dbReference>
<evidence type="ECO:0000256" key="2">
    <source>
        <dbReference type="ARBA" id="ARBA00023015"/>
    </source>
</evidence>
<dbReference type="OrthoDB" id="9785745at2"/>
<name>A0A326U3A3_THEHA</name>
<keyword evidence="3 6" id="KW-0238">DNA-binding</keyword>
<evidence type="ECO:0000256" key="4">
    <source>
        <dbReference type="ARBA" id="ARBA00023163"/>
    </source>
</evidence>
<dbReference type="CDD" id="cd05466">
    <property type="entry name" value="PBP2_LTTR_substrate"/>
    <property type="match status" value="1"/>
</dbReference>
<dbReference type="SUPFAM" id="SSF53850">
    <property type="entry name" value="Periplasmic binding protein-like II"/>
    <property type="match status" value="1"/>
</dbReference>
<dbReference type="PROSITE" id="PS50931">
    <property type="entry name" value="HTH_LYSR"/>
    <property type="match status" value="1"/>
</dbReference>
<keyword evidence="7" id="KW-1185">Reference proteome</keyword>
<dbReference type="AlphaFoldDB" id="A0A326U3A3"/>
<evidence type="ECO:0000259" key="5">
    <source>
        <dbReference type="PROSITE" id="PS50931"/>
    </source>
</evidence>
<proteinExistence type="inferred from homology"/>
<keyword evidence="4" id="KW-0804">Transcription</keyword>
<dbReference type="InterPro" id="IPR000847">
    <property type="entry name" value="LysR_HTH_N"/>
</dbReference>
<dbReference type="PANTHER" id="PTHR30126">
    <property type="entry name" value="HTH-TYPE TRANSCRIPTIONAL REGULATOR"/>
    <property type="match status" value="1"/>
</dbReference>
<dbReference type="InterPro" id="IPR005119">
    <property type="entry name" value="LysR_subst-bd"/>
</dbReference>
<keyword evidence="2" id="KW-0805">Transcription regulation</keyword>
<dbReference type="FunFam" id="1.10.10.10:FF:000001">
    <property type="entry name" value="LysR family transcriptional regulator"/>
    <property type="match status" value="1"/>
</dbReference>
<comment type="caution">
    <text evidence="6">The sequence shown here is derived from an EMBL/GenBank/DDBJ whole genome shotgun (WGS) entry which is preliminary data.</text>
</comment>
<dbReference type="InterPro" id="IPR036388">
    <property type="entry name" value="WH-like_DNA-bd_sf"/>
</dbReference>
<sequence length="294" mass="32180">MELRQLETFLTIVKEGSFAKAAEKLEYAQSTITVHVQQLEAELGVKLFARQGKQMQLTEAGKVLWEQAAVLRQRAVALQQTMREIITGEAGQIRLGAIEPTASLRLAPLLITFSRTFPKLRLALEVGNAALVNPRVQAGELDFAISSPPEAQTGLTFEPLFFEDLRVLLPAHHFLVNKEPLEATDLKGQRILLTDRGCGYRAVIENALLSLGINPFSGIEMGSIEILKQAVQGELGIALLPGVAVTPPPSQTVVRKLQGVDLRVPVGLVSPPEECHLGRPQQELLAFLRAHLQK</sequence>
<dbReference type="Gene3D" id="1.10.10.10">
    <property type="entry name" value="Winged helix-like DNA-binding domain superfamily/Winged helix DNA-binding domain"/>
    <property type="match status" value="1"/>
</dbReference>
<dbReference type="EMBL" id="QKUF01000019">
    <property type="protein sequence ID" value="PZW25307.1"/>
    <property type="molecule type" value="Genomic_DNA"/>
</dbReference>
<evidence type="ECO:0000313" key="7">
    <source>
        <dbReference type="Proteomes" id="UP000248806"/>
    </source>
</evidence>
<dbReference type="PRINTS" id="PR00039">
    <property type="entry name" value="HTHLYSR"/>
</dbReference>
<organism evidence="6 7">
    <name type="scientific">Thermosporothrix hazakensis</name>
    <dbReference type="NCBI Taxonomy" id="644383"/>
    <lineage>
        <taxon>Bacteria</taxon>
        <taxon>Bacillati</taxon>
        <taxon>Chloroflexota</taxon>
        <taxon>Ktedonobacteria</taxon>
        <taxon>Ktedonobacterales</taxon>
        <taxon>Thermosporotrichaceae</taxon>
        <taxon>Thermosporothrix</taxon>
    </lineage>
</organism>
<dbReference type="PANTHER" id="PTHR30126:SF40">
    <property type="entry name" value="HTH-TYPE TRANSCRIPTIONAL REGULATOR GLTR"/>
    <property type="match status" value="1"/>
</dbReference>
<dbReference type="Gene3D" id="3.40.190.10">
    <property type="entry name" value="Periplasmic binding protein-like II"/>
    <property type="match status" value="2"/>
</dbReference>
<dbReference type="Pfam" id="PF03466">
    <property type="entry name" value="LysR_substrate"/>
    <property type="match status" value="1"/>
</dbReference>
<comment type="similarity">
    <text evidence="1">Belongs to the LysR transcriptional regulatory family.</text>
</comment>
<dbReference type="RefSeq" id="WP_111324690.1">
    <property type="nucleotide sequence ID" value="NZ_BIFX01000002.1"/>
</dbReference>
<reference evidence="6 7" key="1">
    <citation type="submission" date="2018-06" db="EMBL/GenBank/DDBJ databases">
        <title>Genomic Encyclopedia of Archaeal and Bacterial Type Strains, Phase II (KMG-II): from individual species to whole genera.</title>
        <authorList>
            <person name="Goeker M."/>
        </authorList>
    </citation>
    <scope>NUCLEOTIDE SEQUENCE [LARGE SCALE GENOMIC DNA]</scope>
    <source>
        <strain evidence="6 7">ATCC BAA-1881</strain>
    </source>
</reference>
<evidence type="ECO:0000313" key="6">
    <source>
        <dbReference type="EMBL" id="PZW25307.1"/>
    </source>
</evidence>
<dbReference type="InterPro" id="IPR036390">
    <property type="entry name" value="WH_DNA-bd_sf"/>
</dbReference>
<evidence type="ECO:0000256" key="3">
    <source>
        <dbReference type="ARBA" id="ARBA00023125"/>
    </source>
</evidence>
<evidence type="ECO:0000256" key="1">
    <source>
        <dbReference type="ARBA" id="ARBA00009437"/>
    </source>
</evidence>
<protein>
    <submittedName>
        <fullName evidence="6">DNA-binding transcriptional LysR family regulator</fullName>
    </submittedName>
</protein>
<dbReference type="SUPFAM" id="SSF46785">
    <property type="entry name" value="Winged helix' DNA-binding domain"/>
    <property type="match status" value="1"/>
</dbReference>